<organism evidence="1">
    <name type="scientific">hydrothermal vent metagenome</name>
    <dbReference type="NCBI Taxonomy" id="652676"/>
    <lineage>
        <taxon>unclassified sequences</taxon>
        <taxon>metagenomes</taxon>
        <taxon>ecological metagenomes</taxon>
    </lineage>
</organism>
<accession>A0A3B0W298</accession>
<reference evidence="1" key="1">
    <citation type="submission" date="2018-06" db="EMBL/GenBank/DDBJ databases">
        <authorList>
            <person name="Zhirakovskaya E."/>
        </authorList>
    </citation>
    <scope>NUCLEOTIDE SEQUENCE</scope>
</reference>
<sequence>MVSSLRFENNKALFNATYFKQQIQSPLNLKEPIVSQSYIYQTYIQNPAEVELYLRSRLLDSINGTLIDTLELQYLYTTLLKTRPSWPYYYSGIAQVQQLTKNLNSKYISDAIKYGAHEQKVIKSLAEILFYNWNNFTKNSRLEVLQYLANQPDNIIAGIVTISAKFAKIYQYCDFLYEEKHVEYPACKQQYWQPLSY</sequence>
<gene>
    <name evidence="1" type="ORF">MNBD_GAMMA03-1254</name>
</gene>
<name>A0A3B0W298_9ZZZZ</name>
<protein>
    <submittedName>
        <fullName evidence="1">Uncharacterized protein</fullName>
    </submittedName>
</protein>
<dbReference type="EMBL" id="UOFC01000105">
    <property type="protein sequence ID" value="VAW46533.1"/>
    <property type="molecule type" value="Genomic_DNA"/>
</dbReference>
<dbReference type="AlphaFoldDB" id="A0A3B0W298"/>
<evidence type="ECO:0000313" key="1">
    <source>
        <dbReference type="EMBL" id="VAW46533.1"/>
    </source>
</evidence>
<proteinExistence type="predicted"/>